<dbReference type="Proteomes" id="UP001367508">
    <property type="component" value="Unassembled WGS sequence"/>
</dbReference>
<name>A0AAN9QMY1_CANGL</name>
<proteinExistence type="predicted"/>
<protein>
    <submittedName>
        <fullName evidence="1">Uncharacterized protein</fullName>
    </submittedName>
</protein>
<gene>
    <name evidence="1" type="ORF">VNO77_20950</name>
</gene>
<comment type="caution">
    <text evidence="1">The sequence shown here is derived from an EMBL/GenBank/DDBJ whole genome shotgun (WGS) entry which is preliminary data.</text>
</comment>
<evidence type="ECO:0000313" key="2">
    <source>
        <dbReference type="Proteomes" id="UP001367508"/>
    </source>
</evidence>
<evidence type="ECO:0000313" key="1">
    <source>
        <dbReference type="EMBL" id="KAK7340251.1"/>
    </source>
</evidence>
<accession>A0AAN9QMY1</accession>
<keyword evidence="2" id="KW-1185">Reference proteome</keyword>
<organism evidence="1 2">
    <name type="scientific">Canavalia gladiata</name>
    <name type="common">Sword bean</name>
    <name type="synonym">Dolichos gladiatus</name>
    <dbReference type="NCBI Taxonomy" id="3824"/>
    <lineage>
        <taxon>Eukaryota</taxon>
        <taxon>Viridiplantae</taxon>
        <taxon>Streptophyta</taxon>
        <taxon>Embryophyta</taxon>
        <taxon>Tracheophyta</taxon>
        <taxon>Spermatophyta</taxon>
        <taxon>Magnoliopsida</taxon>
        <taxon>eudicotyledons</taxon>
        <taxon>Gunneridae</taxon>
        <taxon>Pentapetalae</taxon>
        <taxon>rosids</taxon>
        <taxon>fabids</taxon>
        <taxon>Fabales</taxon>
        <taxon>Fabaceae</taxon>
        <taxon>Papilionoideae</taxon>
        <taxon>50 kb inversion clade</taxon>
        <taxon>NPAAA clade</taxon>
        <taxon>indigoferoid/millettioid clade</taxon>
        <taxon>Phaseoleae</taxon>
        <taxon>Canavalia</taxon>
    </lineage>
</organism>
<dbReference type="EMBL" id="JAYMYQ010000004">
    <property type="protein sequence ID" value="KAK7340251.1"/>
    <property type="molecule type" value="Genomic_DNA"/>
</dbReference>
<sequence length="81" mass="9678">MLHSLARSLTPRRPDLTIYPPPDTCRCHHPLSRSPSSLIPPLLRQFPPGLRAGRREFRYQTSVEFLMTWRFWFEMEAIHKF</sequence>
<reference evidence="1 2" key="1">
    <citation type="submission" date="2024-01" db="EMBL/GenBank/DDBJ databases">
        <title>The genomes of 5 underutilized Papilionoideae crops provide insights into root nodulation and disease resistanc.</title>
        <authorList>
            <person name="Jiang F."/>
        </authorList>
    </citation>
    <scope>NUCLEOTIDE SEQUENCE [LARGE SCALE GENOMIC DNA]</scope>
    <source>
        <strain evidence="1">LVBAO_FW01</strain>
        <tissue evidence="1">Leaves</tissue>
    </source>
</reference>
<dbReference type="AlphaFoldDB" id="A0AAN9QMY1"/>